<dbReference type="OrthoDB" id="2924458at2759"/>
<sequence>MEPVATDVRFSFLRAIANDLQTRFSPSNMNRFKEVWSSGSLQGLIAQYQHDVDKMCINLILRNTNRMRIHLEGNDHALAQSTEKGDNQSSAGTGSDDLRLSDYQQYLPGDLRLLAGQRSLDHTVETCLVALPGVSEIKTARLYRGKDAYKHWKEEFEFKSQFYHPHIQQIFGVVPSKNRPVLIFHEGKFKEVPINHIFIIFLCRYIDSSNGFSRAAIGG</sequence>
<feature type="region of interest" description="Disordered" evidence="1">
    <location>
        <begin position="79"/>
        <end position="99"/>
    </location>
</feature>
<evidence type="ECO:0000313" key="2">
    <source>
        <dbReference type="EMBL" id="TFK30977.1"/>
    </source>
</evidence>
<protein>
    <submittedName>
        <fullName evidence="2">Uncharacterized protein</fullName>
    </submittedName>
</protein>
<gene>
    <name evidence="2" type="ORF">BDQ12DRAFT_730097</name>
</gene>
<proteinExistence type="predicted"/>
<keyword evidence="3" id="KW-1185">Reference proteome</keyword>
<name>A0A5C3LDT3_9AGAR</name>
<dbReference type="AlphaFoldDB" id="A0A5C3LDT3"/>
<evidence type="ECO:0000256" key="1">
    <source>
        <dbReference type="SAM" id="MobiDB-lite"/>
    </source>
</evidence>
<dbReference type="Proteomes" id="UP000308652">
    <property type="component" value="Unassembled WGS sequence"/>
</dbReference>
<feature type="compositionally biased region" description="Polar residues" evidence="1">
    <location>
        <begin position="79"/>
        <end position="93"/>
    </location>
</feature>
<evidence type="ECO:0000313" key="3">
    <source>
        <dbReference type="Proteomes" id="UP000308652"/>
    </source>
</evidence>
<accession>A0A5C3LDT3</accession>
<organism evidence="2 3">
    <name type="scientific">Crucibulum laeve</name>
    <dbReference type="NCBI Taxonomy" id="68775"/>
    <lineage>
        <taxon>Eukaryota</taxon>
        <taxon>Fungi</taxon>
        <taxon>Dikarya</taxon>
        <taxon>Basidiomycota</taxon>
        <taxon>Agaricomycotina</taxon>
        <taxon>Agaricomycetes</taxon>
        <taxon>Agaricomycetidae</taxon>
        <taxon>Agaricales</taxon>
        <taxon>Agaricineae</taxon>
        <taxon>Nidulariaceae</taxon>
        <taxon>Crucibulum</taxon>
    </lineage>
</organism>
<reference evidence="2 3" key="1">
    <citation type="journal article" date="2019" name="Nat. Ecol. Evol.">
        <title>Megaphylogeny resolves global patterns of mushroom evolution.</title>
        <authorList>
            <person name="Varga T."/>
            <person name="Krizsan K."/>
            <person name="Foldi C."/>
            <person name="Dima B."/>
            <person name="Sanchez-Garcia M."/>
            <person name="Sanchez-Ramirez S."/>
            <person name="Szollosi G.J."/>
            <person name="Szarkandi J.G."/>
            <person name="Papp V."/>
            <person name="Albert L."/>
            <person name="Andreopoulos W."/>
            <person name="Angelini C."/>
            <person name="Antonin V."/>
            <person name="Barry K.W."/>
            <person name="Bougher N.L."/>
            <person name="Buchanan P."/>
            <person name="Buyck B."/>
            <person name="Bense V."/>
            <person name="Catcheside P."/>
            <person name="Chovatia M."/>
            <person name="Cooper J."/>
            <person name="Damon W."/>
            <person name="Desjardin D."/>
            <person name="Finy P."/>
            <person name="Geml J."/>
            <person name="Haridas S."/>
            <person name="Hughes K."/>
            <person name="Justo A."/>
            <person name="Karasinski D."/>
            <person name="Kautmanova I."/>
            <person name="Kiss B."/>
            <person name="Kocsube S."/>
            <person name="Kotiranta H."/>
            <person name="LaButti K.M."/>
            <person name="Lechner B.E."/>
            <person name="Liimatainen K."/>
            <person name="Lipzen A."/>
            <person name="Lukacs Z."/>
            <person name="Mihaltcheva S."/>
            <person name="Morgado L.N."/>
            <person name="Niskanen T."/>
            <person name="Noordeloos M.E."/>
            <person name="Ohm R.A."/>
            <person name="Ortiz-Santana B."/>
            <person name="Ovrebo C."/>
            <person name="Racz N."/>
            <person name="Riley R."/>
            <person name="Savchenko A."/>
            <person name="Shiryaev A."/>
            <person name="Soop K."/>
            <person name="Spirin V."/>
            <person name="Szebenyi C."/>
            <person name="Tomsovsky M."/>
            <person name="Tulloss R.E."/>
            <person name="Uehling J."/>
            <person name="Grigoriev I.V."/>
            <person name="Vagvolgyi C."/>
            <person name="Papp T."/>
            <person name="Martin F.M."/>
            <person name="Miettinen O."/>
            <person name="Hibbett D.S."/>
            <person name="Nagy L.G."/>
        </authorList>
    </citation>
    <scope>NUCLEOTIDE SEQUENCE [LARGE SCALE GENOMIC DNA]</scope>
    <source>
        <strain evidence="2 3">CBS 166.37</strain>
    </source>
</reference>
<dbReference type="EMBL" id="ML214121">
    <property type="protein sequence ID" value="TFK30977.1"/>
    <property type="molecule type" value="Genomic_DNA"/>
</dbReference>